<sequence>MGFASKSRLRSWFLLSVVLAALSVLVLQWTGVVGEIIDTVLPKTSDPDEFKDIEELIVSRGFNFSRHHVSISDGFRIEIHRMWREESRNSSLLPIVFGAHLLGISNSYVMDADRNAFPYANAGFDVWLLNDRGSRYCEEDPNLDPTQQARRRHDFTVVDLGAIDLAEQLDYILRETGQRKVNYVGVSQGATKLFALLAKKPSYNRKIAKATSLGGYRSGCYNHQAMFLPSILSQAFGDFFFEMISKTHLLNRDISFISRIPKPCEFTCVNILGFQSDYYLNFSRFGVYGRFFPAGTSLKNLLWMAQSWRFGCDGNMREFDYDHGLIPRLLMKLGLRSSKNLEKYGTTEPPILDAKNIDIDLKMYYSDGDILVPLEETFKIQKDLNVPGKNLHRIPDWRFSHFNFVIRKGPHAIDEHGEELIVSRGYNFSRHELVMTDGYRIEIHRMWQEKARNTSLLPVVIGAHLFGTSAIYVSDDHVNAFPFAKAGFDVWLLNDRGTRFGNKHSEIDPEKYSYDPHDFTVIEHGVIDLAEQLDYILWETGHEKVNYVGVSQGATKLFALLSKKPSYNRKIAKALSYGGYRSMCHNAHTKFFLPLLHHSIFGDSFLNVLRPGHNLDMDFSSITRYPKISEFVCIHFLDCQSMHFFNTSRFGVYGRAINAGTSRKNLKWMVQGRRFGCDSEMMEYDYDYGLLPRLLTNLGLRRSKNLEKYGSLEPPSLDSDNIKIDLKIYYTDGDALVQPEETFKLQKDLNVPDKNLHRIPDWRFSHYNFIMRKQPHAIDVHGPNFFKGIESEWNPMMSEDV</sequence>
<evidence type="ECO:0000313" key="5">
    <source>
        <dbReference type="Proteomes" id="UP000694867"/>
    </source>
</evidence>
<keyword evidence="5" id="KW-1185">Reference proteome</keyword>
<dbReference type="SUPFAM" id="SSF53474">
    <property type="entry name" value="alpha/beta-Hydrolases"/>
    <property type="match status" value="2"/>
</dbReference>
<evidence type="ECO:0000256" key="1">
    <source>
        <dbReference type="ARBA" id="ARBA00022963"/>
    </source>
</evidence>
<feature type="domain" description="AB hydrolase-1" evidence="4">
    <location>
        <begin position="114"/>
        <end position="235"/>
    </location>
</feature>
<reference evidence="6" key="1">
    <citation type="submission" date="2025-08" db="UniProtKB">
        <authorList>
            <consortium name="RefSeq"/>
        </authorList>
    </citation>
    <scope>IDENTIFICATION</scope>
</reference>
<dbReference type="GO" id="GO:0016042">
    <property type="term" value="P:lipid catabolic process"/>
    <property type="evidence" value="ECO:0007669"/>
    <property type="project" value="UniProtKB-KW"/>
</dbReference>
<keyword evidence="3" id="KW-0732">Signal</keyword>
<dbReference type="Proteomes" id="UP000694867">
    <property type="component" value="Unplaced"/>
</dbReference>
<dbReference type="KEGG" id="goe:100906938"/>
<evidence type="ECO:0000256" key="2">
    <source>
        <dbReference type="ARBA" id="ARBA00023098"/>
    </source>
</evidence>
<dbReference type="Gene3D" id="3.40.50.1820">
    <property type="entry name" value="alpha/beta hydrolase"/>
    <property type="match status" value="2"/>
</dbReference>
<keyword evidence="2" id="KW-0443">Lipid metabolism</keyword>
<evidence type="ECO:0000313" key="6">
    <source>
        <dbReference type="RefSeq" id="XP_018495072.2"/>
    </source>
</evidence>
<evidence type="ECO:0000259" key="4">
    <source>
        <dbReference type="Pfam" id="PF00561"/>
    </source>
</evidence>
<dbReference type="InterPro" id="IPR029058">
    <property type="entry name" value="AB_hydrolase_fold"/>
</dbReference>
<dbReference type="PANTHER" id="PTHR11005">
    <property type="entry name" value="LYSOSOMAL ACID LIPASE-RELATED"/>
    <property type="match status" value="1"/>
</dbReference>
<protein>
    <submittedName>
        <fullName evidence="6">Uncharacterized protein LOC100906938</fullName>
    </submittedName>
</protein>
<organism evidence="5 6">
    <name type="scientific">Galendromus occidentalis</name>
    <name type="common">western predatory mite</name>
    <dbReference type="NCBI Taxonomy" id="34638"/>
    <lineage>
        <taxon>Eukaryota</taxon>
        <taxon>Metazoa</taxon>
        <taxon>Ecdysozoa</taxon>
        <taxon>Arthropoda</taxon>
        <taxon>Chelicerata</taxon>
        <taxon>Arachnida</taxon>
        <taxon>Acari</taxon>
        <taxon>Parasitiformes</taxon>
        <taxon>Mesostigmata</taxon>
        <taxon>Gamasina</taxon>
        <taxon>Phytoseioidea</taxon>
        <taxon>Phytoseiidae</taxon>
        <taxon>Typhlodrominae</taxon>
        <taxon>Galendromus</taxon>
    </lineage>
</organism>
<dbReference type="InterPro" id="IPR000073">
    <property type="entry name" value="AB_hydrolase_1"/>
</dbReference>
<feature type="signal peptide" evidence="3">
    <location>
        <begin position="1"/>
        <end position="34"/>
    </location>
</feature>
<name>A0AAJ7L5I6_9ACAR</name>
<dbReference type="GeneID" id="100906938"/>
<feature type="chain" id="PRO_5042534364" evidence="3">
    <location>
        <begin position="35"/>
        <end position="801"/>
    </location>
</feature>
<dbReference type="RefSeq" id="XP_018495072.2">
    <property type="nucleotide sequence ID" value="XM_018639556.2"/>
</dbReference>
<feature type="domain" description="AB hydrolase-1" evidence="4">
    <location>
        <begin position="483"/>
        <end position="567"/>
    </location>
</feature>
<dbReference type="Pfam" id="PF00561">
    <property type="entry name" value="Abhydrolase_1"/>
    <property type="match status" value="2"/>
</dbReference>
<evidence type="ECO:0000256" key="3">
    <source>
        <dbReference type="SAM" id="SignalP"/>
    </source>
</evidence>
<accession>A0AAJ7L5I6</accession>
<keyword evidence="1" id="KW-0442">Lipid degradation</keyword>
<proteinExistence type="predicted"/>
<dbReference type="AlphaFoldDB" id="A0AAJ7L5I6"/>
<gene>
    <name evidence="6" type="primary">LOC100906938</name>
</gene>